<gene>
    <name evidence="4" type="ORF">JRV97_05285</name>
</gene>
<dbReference type="InterPro" id="IPR001638">
    <property type="entry name" value="Solute-binding_3/MltF_N"/>
</dbReference>
<organism evidence="4 5">
    <name type="scientific">Marinitoga aeolica</name>
    <dbReference type="NCBI Taxonomy" id="2809031"/>
    <lineage>
        <taxon>Bacteria</taxon>
        <taxon>Thermotogati</taxon>
        <taxon>Thermotogota</taxon>
        <taxon>Thermotogae</taxon>
        <taxon>Petrotogales</taxon>
        <taxon>Petrotogaceae</taxon>
        <taxon>Marinitoga</taxon>
    </lineage>
</organism>
<dbReference type="SMART" id="SM00062">
    <property type="entry name" value="PBPb"/>
    <property type="match status" value="1"/>
</dbReference>
<dbReference type="PANTHER" id="PTHR35936">
    <property type="entry name" value="MEMBRANE-BOUND LYTIC MUREIN TRANSGLYCOSYLASE F"/>
    <property type="match status" value="1"/>
</dbReference>
<dbReference type="CDD" id="cd13530">
    <property type="entry name" value="PBP2_peptides_like"/>
    <property type="match status" value="1"/>
</dbReference>
<evidence type="ECO:0000256" key="1">
    <source>
        <dbReference type="ARBA" id="ARBA00022729"/>
    </source>
</evidence>
<evidence type="ECO:0000259" key="3">
    <source>
        <dbReference type="SMART" id="SM00079"/>
    </source>
</evidence>
<dbReference type="EMBL" id="CP069362">
    <property type="protein sequence ID" value="WGS65962.1"/>
    <property type="molecule type" value="Genomic_DNA"/>
</dbReference>
<dbReference type="InterPro" id="IPR001320">
    <property type="entry name" value="Iontro_rcpt_C"/>
</dbReference>
<dbReference type="RefSeq" id="WP_281000899.1">
    <property type="nucleotide sequence ID" value="NZ_CP069362.1"/>
</dbReference>
<feature type="domain" description="Solute-binding protein family 3/N-terminal" evidence="2">
    <location>
        <begin position="19"/>
        <end position="222"/>
    </location>
</feature>
<feature type="domain" description="Ionotropic glutamate receptor C-terminal" evidence="3">
    <location>
        <begin position="19"/>
        <end position="223"/>
    </location>
</feature>
<dbReference type="SMART" id="SM00079">
    <property type="entry name" value="PBPe"/>
    <property type="match status" value="1"/>
</dbReference>
<evidence type="ECO:0000313" key="5">
    <source>
        <dbReference type="Proteomes" id="UP001232493"/>
    </source>
</evidence>
<protein>
    <submittedName>
        <fullName evidence="4">Amino acid ABC transporter substrate-binding protein</fullName>
    </submittedName>
</protein>
<keyword evidence="1" id="KW-0732">Signal</keyword>
<keyword evidence="5" id="KW-1185">Reference proteome</keyword>
<sequence>MKKLFIFTILIFGIITFGFLKVGIALTTPYAYFEETQKGYLLKGIDINLVKMISKDLNEDIEIYIMDFSELLNRGIKKYDMIIGGIHITEERKKYIKFSIPYLTTGLVVLKLKGNNNELKTYGVKNGATGNKKVLEWIKSGKKINYIVYDTNDECLNAVLNGKVDGAFFDLVNAIYLMKKYPVEIYGEPLTKNDVGIGVKDENLLKKINLLILKYREENLIDY</sequence>
<evidence type="ECO:0000313" key="4">
    <source>
        <dbReference type="EMBL" id="WGS65962.1"/>
    </source>
</evidence>
<dbReference type="SUPFAM" id="SSF53850">
    <property type="entry name" value="Periplasmic binding protein-like II"/>
    <property type="match status" value="1"/>
</dbReference>
<dbReference type="PANTHER" id="PTHR35936:SF19">
    <property type="entry name" value="AMINO-ACID-BINDING PROTEIN YXEM-RELATED"/>
    <property type="match status" value="1"/>
</dbReference>
<evidence type="ECO:0000259" key="2">
    <source>
        <dbReference type="SMART" id="SM00062"/>
    </source>
</evidence>
<accession>A0ABY8PTK7</accession>
<name>A0ABY8PTK7_9BACT</name>
<dbReference type="Pfam" id="PF00497">
    <property type="entry name" value="SBP_bac_3"/>
    <property type="match status" value="1"/>
</dbReference>
<reference evidence="4 5" key="1">
    <citation type="submission" date="2021-02" db="EMBL/GenBank/DDBJ databases">
        <title>Characterization of Marinitoga sp. nov. str. BP5-C20A.</title>
        <authorList>
            <person name="Erauso G."/>
            <person name="Postec A."/>
        </authorList>
    </citation>
    <scope>NUCLEOTIDE SEQUENCE [LARGE SCALE GENOMIC DNA]</scope>
    <source>
        <strain evidence="4 5">BP5-C20A</strain>
    </source>
</reference>
<dbReference type="Gene3D" id="3.40.190.10">
    <property type="entry name" value="Periplasmic binding protein-like II"/>
    <property type="match status" value="2"/>
</dbReference>
<proteinExistence type="predicted"/>
<dbReference type="Proteomes" id="UP001232493">
    <property type="component" value="Chromosome"/>
</dbReference>